<organism evidence="1 2">
    <name type="scientific">Biomphalaria pfeifferi</name>
    <name type="common">Bloodfluke planorb</name>
    <name type="synonym">Freshwater snail</name>
    <dbReference type="NCBI Taxonomy" id="112525"/>
    <lineage>
        <taxon>Eukaryota</taxon>
        <taxon>Metazoa</taxon>
        <taxon>Spiralia</taxon>
        <taxon>Lophotrochozoa</taxon>
        <taxon>Mollusca</taxon>
        <taxon>Gastropoda</taxon>
        <taxon>Heterobranchia</taxon>
        <taxon>Euthyneura</taxon>
        <taxon>Panpulmonata</taxon>
        <taxon>Hygrophila</taxon>
        <taxon>Lymnaeoidea</taxon>
        <taxon>Planorbidae</taxon>
        <taxon>Biomphalaria</taxon>
    </lineage>
</organism>
<dbReference type="EMBL" id="JASAOG010000045">
    <property type="protein sequence ID" value="KAK0059055.1"/>
    <property type="molecule type" value="Genomic_DNA"/>
</dbReference>
<evidence type="ECO:0000313" key="2">
    <source>
        <dbReference type="Proteomes" id="UP001233172"/>
    </source>
</evidence>
<feature type="non-terminal residue" evidence="1">
    <location>
        <position position="1"/>
    </location>
</feature>
<keyword evidence="2" id="KW-1185">Reference proteome</keyword>
<name>A0AAD8BSK5_BIOPF</name>
<protein>
    <submittedName>
        <fullName evidence="1">Uncharacterized protein</fullName>
    </submittedName>
</protein>
<accession>A0AAD8BSK5</accession>
<dbReference type="AlphaFoldDB" id="A0AAD8BSK5"/>
<reference evidence="1" key="2">
    <citation type="submission" date="2023-04" db="EMBL/GenBank/DDBJ databases">
        <authorList>
            <person name="Bu L."/>
            <person name="Lu L."/>
            <person name="Laidemitt M.R."/>
            <person name="Zhang S.M."/>
            <person name="Mutuku M."/>
            <person name="Mkoji G."/>
            <person name="Steinauer M."/>
            <person name="Loker E.S."/>
        </authorList>
    </citation>
    <scope>NUCLEOTIDE SEQUENCE</scope>
    <source>
        <strain evidence="1">KasaAsao</strain>
        <tissue evidence="1">Whole Snail</tissue>
    </source>
</reference>
<sequence>RPSKPYHHLHRCPANLTITYIEAQQDLPSPTKRPSKPYHHLHRGPASLTITYIEAQQTLPSPIVVY</sequence>
<comment type="caution">
    <text evidence="1">The sequence shown here is derived from an EMBL/GenBank/DDBJ whole genome shotgun (WGS) entry which is preliminary data.</text>
</comment>
<evidence type="ECO:0000313" key="1">
    <source>
        <dbReference type="EMBL" id="KAK0059055.1"/>
    </source>
</evidence>
<proteinExistence type="predicted"/>
<dbReference type="Proteomes" id="UP001233172">
    <property type="component" value="Unassembled WGS sequence"/>
</dbReference>
<reference evidence="1" key="1">
    <citation type="journal article" date="2023" name="PLoS Negl. Trop. Dis.">
        <title>A genome sequence for Biomphalaria pfeifferi, the major vector snail for the human-infecting parasite Schistosoma mansoni.</title>
        <authorList>
            <person name="Bu L."/>
            <person name="Lu L."/>
            <person name="Laidemitt M.R."/>
            <person name="Zhang S.M."/>
            <person name="Mutuku M."/>
            <person name="Mkoji G."/>
            <person name="Steinauer M."/>
            <person name="Loker E.S."/>
        </authorList>
    </citation>
    <scope>NUCLEOTIDE SEQUENCE</scope>
    <source>
        <strain evidence="1">KasaAsao</strain>
    </source>
</reference>
<gene>
    <name evidence="1" type="ORF">Bpfe_011665</name>
</gene>